<proteinExistence type="predicted"/>
<accession>A0A8S5LNE9</accession>
<evidence type="ECO:0000313" key="1">
    <source>
        <dbReference type="EMBL" id="DAD71462.1"/>
    </source>
</evidence>
<organism evidence="1">
    <name type="scientific">Siphoviridae sp. ctsf32</name>
    <dbReference type="NCBI Taxonomy" id="2827594"/>
    <lineage>
        <taxon>Viruses</taxon>
        <taxon>Duplodnaviria</taxon>
        <taxon>Heunggongvirae</taxon>
        <taxon>Uroviricota</taxon>
        <taxon>Caudoviricetes</taxon>
    </lineage>
</organism>
<protein>
    <submittedName>
        <fullName evidence="1">Uncharacterized protein</fullName>
    </submittedName>
</protein>
<dbReference type="EMBL" id="BK015882">
    <property type="protein sequence ID" value="DAD71462.1"/>
    <property type="molecule type" value="Genomic_DNA"/>
</dbReference>
<name>A0A8S5LNE9_9CAUD</name>
<reference evidence="1" key="1">
    <citation type="journal article" date="2021" name="Proc. Natl. Acad. Sci. U.S.A.">
        <title>A Catalog of Tens of Thousands of Viruses from Human Metagenomes Reveals Hidden Associations with Chronic Diseases.</title>
        <authorList>
            <person name="Tisza M.J."/>
            <person name="Buck C.B."/>
        </authorList>
    </citation>
    <scope>NUCLEOTIDE SEQUENCE</scope>
    <source>
        <strain evidence="1">Ctsf32</strain>
    </source>
</reference>
<sequence length="370" mass="42322">MSIINVQEMTPQIYTEESRDFQLLSRLYDCVFNGMKFDTDSIVELIDTQQCRTSILQLLQTKLGFFTEKKIDDEKLRKVLECFPILVKNKGSLKAIKETLYLFLRMYSVSSDLEVYYLKTPYSEPFSEEMPCVLANGKFPENNSLVVKIHSFTTKPDITVLEEIFRCILPAGINYYIEFDKNVELPDIVLYNVDSAELIFVSDNLNAEVRGTPQGMSNAETKYRVGAANTAPVISTTSYNSPRFAGYYTKLEDARNYINTLTEKLYTVAIVNDNLGKGEPVIVTGVDAEDGYLHFGRIEFKGTVPSIPRSRRNSRKKTVELKLQKGISQVPLVYCDGKYYLQLNGVWEECNFARYILQAYGLKDPDRRPK</sequence>